<dbReference type="EMBL" id="NIOF01000021">
    <property type="protein sequence ID" value="OWQ83376.1"/>
    <property type="molecule type" value="Genomic_DNA"/>
</dbReference>
<dbReference type="InterPro" id="IPR028082">
    <property type="entry name" value="Peripla_BP_I"/>
</dbReference>
<dbReference type="SUPFAM" id="SSF53822">
    <property type="entry name" value="Periplasmic binding protein-like I"/>
    <property type="match status" value="1"/>
</dbReference>
<dbReference type="Gene3D" id="3.40.50.2300">
    <property type="match status" value="2"/>
</dbReference>
<evidence type="ECO:0000256" key="1">
    <source>
        <dbReference type="ARBA" id="ARBA00010062"/>
    </source>
</evidence>
<accession>A0A246IT33</accession>
<name>A0A246IT33_9BURK</name>
<evidence type="ECO:0000259" key="3">
    <source>
        <dbReference type="Pfam" id="PF13458"/>
    </source>
</evidence>
<comment type="similarity">
    <text evidence="1">Belongs to the leucine-binding protein family.</text>
</comment>
<dbReference type="InterPro" id="IPR028081">
    <property type="entry name" value="Leu-bd"/>
</dbReference>
<feature type="domain" description="Leucine-binding protein" evidence="3">
    <location>
        <begin position="33"/>
        <end position="360"/>
    </location>
</feature>
<reference evidence="4 5" key="1">
    <citation type="journal article" date="2008" name="Int. J. Syst. Evol. Microbiol.">
        <title>Description of Roseateles aquatilis sp. nov. and Roseateles terrae sp. nov., in the class Betaproteobacteria, and emended description of the genus Roseateles.</title>
        <authorList>
            <person name="Gomila M."/>
            <person name="Bowien B."/>
            <person name="Falsen E."/>
            <person name="Moore E.R."/>
            <person name="Lalucat J."/>
        </authorList>
    </citation>
    <scope>NUCLEOTIDE SEQUENCE [LARGE SCALE GENOMIC DNA]</scope>
    <source>
        <strain evidence="4 5">CCUG 48205</strain>
    </source>
</reference>
<dbReference type="CDD" id="cd06326">
    <property type="entry name" value="PBP1_ABC_ligand_binding-like"/>
    <property type="match status" value="1"/>
</dbReference>
<keyword evidence="2" id="KW-0732">Signal</keyword>
<comment type="caution">
    <text evidence="4">The sequence shown here is derived from an EMBL/GenBank/DDBJ whole genome shotgun (WGS) entry which is preliminary data.</text>
</comment>
<protein>
    <submittedName>
        <fullName evidence="4">ABC transporter permease</fullName>
    </submittedName>
</protein>
<evidence type="ECO:0000256" key="2">
    <source>
        <dbReference type="ARBA" id="ARBA00022729"/>
    </source>
</evidence>
<organism evidence="4 5">
    <name type="scientific">Roseateles aquatilis</name>
    <dbReference type="NCBI Taxonomy" id="431061"/>
    <lineage>
        <taxon>Bacteria</taxon>
        <taxon>Pseudomonadati</taxon>
        <taxon>Pseudomonadota</taxon>
        <taxon>Betaproteobacteria</taxon>
        <taxon>Burkholderiales</taxon>
        <taxon>Sphaerotilaceae</taxon>
        <taxon>Roseateles</taxon>
    </lineage>
</organism>
<dbReference type="Pfam" id="PF13458">
    <property type="entry name" value="Peripla_BP_6"/>
    <property type="match status" value="1"/>
</dbReference>
<gene>
    <name evidence="4" type="ORF">CDN99_26360</name>
</gene>
<dbReference type="OrthoDB" id="9777352at2"/>
<dbReference type="PANTHER" id="PTHR47235:SF1">
    <property type="entry name" value="BLR6548 PROTEIN"/>
    <property type="match status" value="1"/>
</dbReference>
<evidence type="ECO:0000313" key="5">
    <source>
        <dbReference type="Proteomes" id="UP000197468"/>
    </source>
</evidence>
<keyword evidence="5" id="KW-1185">Reference proteome</keyword>
<dbReference type="Proteomes" id="UP000197468">
    <property type="component" value="Unassembled WGS sequence"/>
</dbReference>
<proteinExistence type="inferred from homology"/>
<dbReference type="PANTHER" id="PTHR47235">
    <property type="entry name" value="BLR6548 PROTEIN"/>
    <property type="match status" value="1"/>
</dbReference>
<evidence type="ECO:0000313" key="4">
    <source>
        <dbReference type="EMBL" id="OWQ83376.1"/>
    </source>
</evidence>
<dbReference type="RefSeq" id="WP_088388452.1">
    <property type="nucleotide sequence ID" value="NZ_NIOF01000021.1"/>
</dbReference>
<sequence>MHRRTLLASVSALGAIAALPAAVRAQERRRLVLGQSVPLTGAAAQLGIQMQAGAKLFFDAQNAAGGINGTTIELRTMDDGYEPDRCKANTEKFIGDEVFALFGYVGTPTSLAALPLINQNKIPFVAPLTGAESLRDPFSPWVYHIRASYYDETALIVKQLTQLGLMRISVFHQNDAYGKAGLDGVVRAMKPLAIQPQAISTVERNSVDVAKAVKDLVSTGSPPEAIVMVSAYKSCAAFIRAARKAGYGGVFYNVSFVGTQALLDELGPDAMGVVVSQVMPYPFGAGIGVVQEYQAAATKAGQKFNYTAIEGFIAAKVISEGIRRMARPSRDGLVAALDSLQNFNVGGFNVAFRPNKHIGSSFVELSMLTNDGRVRR</sequence>
<dbReference type="AlphaFoldDB" id="A0A246IT33"/>